<reference evidence="4 5" key="2">
    <citation type="journal article" date="2011" name="J. Bacteriol.">
        <title>Complete genome sequence of strain HTCC2503T of Parvularcula bermudensis, the type species of the order "Parvularculales" in the class Alphaproteobacteria.</title>
        <authorList>
            <person name="Oh H.M."/>
            <person name="Kang I."/>
            <person name="Vergin K.L."/>
            <person name="Kang D."/>
            <person name="Rhee K.H."/>
            <person name="Giovannoni S.J."/>
            <person name="Cho J.C."/>
        </authorList>
    </citation>
    <scope>NUCLEOTIDE SEQUENCE [LARGE SCALE GENOMIC DNA]</scope>
    <source>
        <strain evidence="5">ATCC BAA-594 / HTCC2503 / KCTC 12087</strain>
    </source>
</reference>
<dbReference type="PROSITE" id="PS01328">
    <property type="entry name" value="4HBCOA_THIOESTERASE"/>
    <property type="match status" value="1"/>
</dbReference>
<dbReference type="InterPro" id="IPR006683">
    <property type="entry name" value="Thioestr_dom"/>
</dbReference>
<dbReference type="PIRSF" id="PIRSF003230">
    <property type="entry name" value="YbgC"/>
    <property type="match status" value="1"/>
</dbReference>
<evidence type="ECO:0000256" key="1">
    <source>
        <dbReference type="ARBA" id="ARBA00005953"/>
    </source>
</evidence>
<sequence>MTDTGNNSLSIRIYYEDTDAGGIVYHANYLKYFERGRTEALRRVHGDISNLASDPASPILFVVASIQVDFKRPGHLDDIIRIKTDLVHAKGARLIFDQRAYRGDTLLVRADVVVAATDGTGRPCRLPASLAAALLPNGSAAN</sequence>
<feature type="domain" description="Thioesterase" evidence="3">
    <location>
        <begin position="21"/>
        <end position="107"/>
    </location>
</feature>
<accession>E0TCM2</accession>
<dbReference type="HOGENOM" id="CLU_101141_7_0_5"/>
<name>E0TCM2_PARBH</name>
<dbReference type="InterPro" id="IPR014166">
    <property type="entry name" value="Tol-Pal_acyl-CoA_thioesterase"/>
</dbReference>
<gene>
    <name evidence="4" type="ordered locus">PB2503_02672</name>
</gene>
<dbReference type="STRING" id="314260.PB2503_02672"/>
<dbReference type="Gene3D" id="3.10.129.10">
    <property type="entry name" value="Hotdog Thioesterase"/>
    <property type="match status" value="1"/>
</dbReference>
<dbReference type="NCBIfam" id="TIGR00051">
    <property type="entry name" value="YbgC/FadM family acyl-CoA thioesterase"/>
    <property type="match status" value="1"/>
</dbReference>
<comment type="similarity">
    <text evidence="1">Belongs to the 4-hydroxybenzoyl-CoA thioesterase family.</text>
</comment>
<dbReference type="GO" id="GO:0047617">
    <property type="term" value="F:fatty acyl-CoA hydrolase activity"/>
    <property type="evidence" value="ECO:0007669"/>
    <property type="project" value="TreeGrafter"/>
</dbReference>
<evidence type="ECO:0000259" key="3">
    <source>
        <dbReference type="Pfam" id="PF03061"/>
    </source>
</evidence>
<dbReference type="InterPro" id="IPR006684">
    <property type="entry name" value="YbgC/YbaW"/>
</dbReference>
<dbReference type="NCBIfam" id="TIGR02799">
    <property type="entry name" value="thio_ybgC"/>
    <property type="match status" value="1"/>
</dbReference>
<dbReference type="Pfam" id="PF03061">
    <property type="entry name" value="4HBT"/>
    <property type="match status" value="1"/>
</dbReference>
<dbReference type="RefSeq" id="WP_013299585.1">
    <property type="nucleotide sequence ID" value="NC_014414.1"/>
</dbReference>
<protein>
    <recommendedName>
        <fullName evidence="3">Thioesterase domain-containing protein</fullName>
    </recommendedName>
</protein>
<dbReference type="SUPFAM" id="SSF54637">
    <property type="entry name" value="Thioesterase/thiol ester dehydrase-isomerase"/>
    <property type="match status" value="1"/>
</dbReference>
<organism evidence="4 5">
    <name type="scientific">Parvularcula bermudensis (strain ATCC BAA-594 / HTCC2503 / KCTC 12087)</name>
    <dbReference type="NCBI Taxonomy" id="314260"/>
    <lineage>
        <taxon>Bacteria</taxon>
        <taxon>Pseudomonadati</taxon>
        <taxon>Pseudomonadota</taxon>
        <taxon>Alphaproteobacteria</taxon>
        <taxon>Parvularculales</taxon>
        <taxon>Parvularculaceae</taxon>
        <taxon>Parvularcula</taxon>
    </lineage>
</organism>
<evidence type="ECO:0000313" key="5">
    <source>
        <dbReference type="Proteomes" id="UP000001302"/>
    </source>
</evidence>
<reference evidence="5" key="1">
    <citation type="submission" date="2010-08" db="EMBL/GenBank/DDBJ databases">
        <title>Genome sequence of Parvularcula bermudensis HTCC2503.</title>
        <authorList>
            <person name="Kang D.-M."/>
            <person name="Oh H.-M."/>
            <person name="Cho J.-C."/>
        </authorList>
    </citation>
    <scope>NUCLEOTIDE SEQUENCE [LARGE SCALE GENOMIC DNA]</scope>
    <source>
        <strain evidence="5">ATCC BAA-594 / HTCC2503 / KCTC 12087</strain>
    </source>
</reference>
<evidence type="ECO:0000256" key="2">
    <source>
        <dbReference type="ARBA" id="ARBA00022801"/>
    </source>
</evidence>
<dbReference type="EMBL" id="CP002156">
    <property type="protein sequence ID" value="ADM08611.1"/>
    <property type="molecule type" value="Genomic_DNA"/>
</dbReference>
<dbReference type="PANTHER" id="PTHR31793:SF37">
    <property type="entry name" value="ACYL-COA THIOESTER HYDROLASE YBGC"/>
    <property type="match status" value="1"/>
</dbReference>
<dbReference type="InterPro" id="IPR029069">
    <property type="entry name" value="HotDog_dom_sf"/>
</dbReference>
<dbReference type="InterPro" id="IPR008272">
    <property type="entry name" value="HB-CoA_thioesterase_AS"/>
</dbReference>
<evidence type="ECO:0000313" key="4">
    <source>
        <dbReference type="EMBL" id="ADM08611.1"/>
    </source>
</evidence>
<dbReference type="InterPro" id="IPR050563">
    <property type="entry name" value="4-hydroxybenzoyl-CoA_TE"/>
</dbReference>
<keyword evidence="2" id="KW-0378">Hydrolase</keyword>
<dbReference type="KEGG" id="pbr:PB2503_02672"/>
<keyword evidence="5" id="KW-1185">Reference proteome</keyword>
<dbReference type="Proteomes" id="UP000001302">
    <property type="component" value="Chromosome"/>
</dbReference>
<dbReference type="OrthoDB" id="9808429at2"/>
<dbReference type="CDD" id="cd00586">
    <property type="entry name" value="4HBT"/>
    <property type="match status" value="1"/>
</dbReference>
<dbReference type="eggNOG" id="COG0824">
    <property type="taxonomic scope" value="Bacteria"/>
</dbReference>
<dbReference type="PANTHER" id="PTHR31793">
    <property type="entry name" value="4-HYDROXYBENZOYL-COA THIOESTERASE FAMILY MEMBER"/>
    <property type="match status" value="1"/>
</dbReference>
<dbReference type="FunFam" id="3.10.129.10:FF:000004">
    <property type="entry name" value="Tol-pal system-associated acyl-CoA thioesterase"/>
    <property type="match status" value="1"/>
</dbReference>
<proteinExistence type="inferred from homology"/>
<dbReference type="AlphaFoldDB" id="E0TCM2"/>